<name>A0A9N9UFS2_9HYPO</name>
<dbReference type="PANTHER" id="PTHR36182:SF2">
    <property type="entry name" value="LYTIC POLYSACCHARIDE MONOOXYGENASE"/>
    <property type="match status" value="1"/>
</dbReference>
<dbReference type="AlphaFoldDB" id="A0A9N9UFS2"/>
<dbReference type="Gene3D" id="2.70.50.70">
    <property type="match status" value="1"/>
</dbReference>
<organism evidence="2 3">
    <name type="scientific">Clonostachys byssicola</name>
    <dbReference type="NCBI Taxonomy" id="160290"/>
    <lineage>
        <taxon>Eukaryota</taxon>
        <taxon>Fungi</taxon>
        <taxon>Dikarya</taxon>
        <taxon>Ascomycota</taxon>
        <taxon>Pezizomycotina</taxon>
        <taxon>Sordariomycetes</taxon>
        <taxon>Hypocreomycetidae</taxon>
        <taxon>Hypocreales</taxon>
        <taxon>Bionectriaceae</taxon>
        <taxon>Clonostachys</taxon>
    </lineage>
</organism>
<feature type="compositionally biased region" description="Low complexity" evidence="1">
    <location>
        <begin position="225"/>
        <end position="238"/>
    </location>
</feature>
<protein>
    <recommendedName>
        <fullName evidence="4">Lytic polysaccharide monooxygenase</fullName>
    </recommendedName>
</protein>
<reference evidence="2 3" key="2">
    <citation type="submission" date="2021-10" db="EMBL/GenBank/DDBJ databases">
        <authorList>
            <person name="Piombo E."/>
        </authorList>
    </citation>
    <scope>NUCLEOTIDE SEQUENCE [LARGE SCALE GENOMIC DNA]</scope>
</reference>
<evidence type="ECO:0000313" key="3">
    <source>
        <dbReference type="Proteomes" id="UP000754883"/>
    </source>
</evidence>
<gene>
    <name evidence="2" type="ORF">CBYS24578_00018586</name>
</gene>
<proteinExistence type="predicted"/>
<evidence type="ECO:0000313" key="2">
    <source>
        <dbReference type="EMBL" id="CAG9987319.1"/>
    </source>
</evidence>
<sequence length="300" mass="32339">MFPKTCAIFGLAAATSAHMFMENPVAFTNPSNSPLEADGSDFPCRGVTSGDGSESNVYAQGSTHKLKLQGTAVHGGGSCQISITTDIHPTRESRWKTIKSIEGGCPAQGQKGNMGNDPFAEDPYTYNFTIPEELATGDYVIAWTWFNKIGNREMYMDCGPLTVTGSGGDEDFFDTLPDMFIANIDNGCSTPQYYDIQFPNPGNDLEQLNGKTTAWAQPTGTACFSAGSPSSATATPTPIVKQQNSAESDDEESFESEHSTNSTSSDDSESDDEEHVAAREISLLTDEEAEFLSWLESHPE</sequence>
<evidence type="ECO:0000256" key="1">
    <source>
        <dbReference type="SAM" id="MobiDB-lite"/>
    </source>
</evidence>
<keyword evidence="3" id="KW-1185">Reference proteome</keyword>
<reference evidence="3" key="1">
    <citation type="submission" date="2019-06" db="EMBL/GenBank/DDBJ databases">
        <authorList>
            <person name="Broberg M."/>
        </authorList>
    </citation>
    <scope>NUCLEOTIDE SEQUENCE [LARGE SCALE GENOMIC DNA]</scope>
</reference>
<dbReference type="PANTHER" id="PTHR36182">
    <property type="entry name" value="PROTEIN, PUTATIVE (AFU_ORTHOLOGUE AFUA_6G10930)-RELATED"/>
    <property type="match status" value="1"/>
</dbReference>
<accession>A0A9N9UFS2</accession>
<feature type="region of interest" description="Disordered" evidence="1">
    <location>
        <begin position="222"/>
        <end position="283"/>
    </location>
</feature>
<dbReference type="OrthoDB" id="2342176at2759"/>
<dbReference type="EMBL" id="CABFNO020001429">
    <property type="protein sequence ID" value="CAG9987319.1"/>
    <property type="molecule type" value="Genomic_DNA"/>
</dbReference>
<dbReference type="Proteomes" id="UP000754883">
    <property type="component" value="Unassembled WGS sequence"/>
</dbReference>
<comment type="caution">
    <text evidence="2">The sequence shown here is derived from an EMBL/GenBank/DDBJ whole genome shotgun (WGS) entry which is preliminary data.</text>
</comment>
<evidence type="ECO:0008006" key="4">
    <source>
        <dbReference type="Google" id="ProtNLM"/>
    </source>
</evidence>